<protein>
    <submittedName>
        <fullName evidence="2">Uncharacterized protein YbjT (DUF2867 family)</fullName>
    </submittedName>
</protein>
<evidence type="ECO:0000313" key="3">
    <source>
        <dbReference type="Proteomes" id="UP000294911"/>
    </source>
</evidence>
<dbReference type="InterPro" id="IPR051207">
    <property type="entry name" value="ComplexI_NDUFA9_subunit"/>
</dbReference>
<dbReference type="InterPro" id="IPR001509">
    <property type="entry name" value="Epimerase_deHydtase"/>
</dbReference>
<organism evidence="2 3">
    <name type="scientific">Tamaricihabitans halophyticus</name>
    <dbReference type="NCBI Taxonomy" id="1262583"/>
    <lineage>
        <taxon>Bacteria</taxon>
        <taxon>Bacillati</taxon>
        <taxon>Actinomycetota</taxon>
        <taxon>Actinomycetes</taxon>
        <taxon>Pseudonocardiales</taxon>
        <taxon>Pseudonocardiaceae</taxon>
        <taxon>Tamaricihabitans</taxon>
    </lineage>
</organism>
<name>A0A4R2QE92_9PSEU</name>
<dbReference type="Pfam" id="PF01370">
    <property type="entry name" value="Epimerase"/>
    <property type="match status" value="1"/>
</dbReference>
<comment type="caution">
    <text evidence="2">The sequence shown here is derived from an EMBL/GenBank/DDBJ whole genome shotgun (WGS) entry which is preliminary data.</text>
</comment>
<dbReference type="PANTHER" id="PTHR12126:SF11">
    <property type="entry name" value="NADH DEHYDROGENASE [UBIQUINONE] 1 ALPHA SUBCOMPLEX SUBUNIT 9, MITOCHONDRIAL"/>
    <property type="match status" value="1"/>
</dbReference>
<feature type="domain" description="NAD-dependent epimerase/dehydratase" evidence="1">
    <location>
        <begin position="4"/>
        <end position="72"/>
    </location>
</feature>
<reference evidence="2 3" key="1">
    <citation type="submission" date="2019-03" db="EMBL/GenBank/DDBJ databases">
        <title>Genomic Encyclopedia of Type Strains, Phase IV (KMG-IV): sequencing the most valuable type-strain genomes for metagenomic binning, comparative biology and taxonomic classification.</title>
        <authorList>
            <person name="Goeker M."/>
        </authorList>
    </citation>
    <scope>NUCLEOTIDE SEQUENCE [LARGE SCALE GENOMIC DNA]</scope>
    <source>
        <strain evidence="2 3">DSM 45765</strain>
    </source>
</reference>
<dbReference type="Gene3D" id="3.40.50.720">
    <property type="entry name" value="NAD(P)-binding Rossmann-like Domain"/>
    <property type="match status" value="1"/>
</dbReference>
<accession>A0A4R2QE92</accession>
<evidence type="ECO:0000259" key="1">
    <source>
        <dbReference type="Pfam" id="PF01370"/>
    </source>
</evidence>
<dbReference type="OrthoDB" id="9771302at2"/>
<dbReference type="RefSeq" id="WP_132879262.1">
    <property type="nucleotide sequence ID" value="NZ_SLXQ01000012.1"/>
</dbReference>
<dbReference type="SUPFAM" id="SSF51735">
    <property type="entry name" value="NAD(P)-binding Rossmann-fold domains"/>
    <property type="match status" value="1"/>
</dbReference>
<dbReference type="GO" id="GO:0044877">
    <property type="term" value="F:protein-containing complex binding"/>
    <property type="evidence" value="ECO:0007669"/>
    <property type="project" value="TreeGrafter"/>
</dbReference>
<gene>
    <name evidence="2" type="ORF">EV191_112103</name>
</gene>
<keyword evidence="3" id="KW-1185">Reference proteome</keyword>
<dbReference type="AlphaFoldDB" id="A0A4R2QE92"/>
<evidence type="ECO:0000313" key="2">
    <source>
        <dbReference type="EMBL" id="TCP47307.1"/>
    </source>
</evidence>
<proteinExistence type="predicted"/>
<sequence>MTPILVTGGTGTLGRAVVRELTTAGQDVRVLSRRTGGDLVTGRGLDAALRDADTVLHLATTLRGGRDVTATRNLVDAATDVRHLVFVSIVGIDRIPFGYYLGKLAAERIVTERPHTILRATQFHDLIRTLLAGAATLPVMPVPAVRAQPVDVRDVAVRLAELASGEPRGRAPDFGGPEVKTFRELAGEYLHATGKRRRVVDLSLPGRAFGGFRDGANLVPGNPAGTVTFEEYLTS</sequence>
<dbReference type="PANTHER" id="PTHR12126">
    <property type="entry name" value="NADH-UBIQUINONE OXIDOREDUCTASE 39 KDA SUBUNIT-RELATED"/>
    <property type="match status" value="1"/>
</dbReference>
<dbReference type="InterPro" id="IPR036291">
    <property type="entry name" value="NAD(P)-bd_dom_sf"/>
</dbReference>
<dbReference type="EMBL" id="SLXQ01000012">
    <property type="protein sequence ID" value="TCP47307.1"/>
    <property type="molecule type" value="Genomic_DNA"/>
</dbReference>
<dbReference type="Proteomes" id="UP000294911">
    <property type="component" value="Unassembled WGS sequence"/>
</dbReference>